<accession>A0A1F6LHK1</accession>
<name>A0A1F6LHK1_9BACT</name>
<organism evidence="1 2">
    <name type="scientific">Candidatus Magasanikbacteria bacterium RIFCSPHIGHO2_01_FULL_33_34</name>
    <dbReference type="NCBI Taxonomy" id="1798671"/>
    <lineage>
        <taxon>Bacteria</taxon>
        <taxon>Candidatus Magasanikiibacteriota</taxon>
    </lineage>
</organism>
<sequence length="172" mass="19570">MCEKNCVEQAKTWLKYARAGSFMCDSYIEYIRKEVCNGEISLIDIGTSEEELKELLVSSYKKNVIAWLENLRRGNSQYSSIISYVRNTVSKIGLSLADIGTSEEEFVRLKRKGQIIMANYWLEQLPNTIKYSHCIALVGYICDEIIEGDLSFVEVGTSVKELVSFILVKAQN</sequence>
<protein>
    <submittedName>
        <fullName evidence="1">Uncharacterized protein</fullName>
    </submittedName>
</protein>
<reference evidence="1 2" key="1">
    <citation type="journal article" date="2016" name="Nat. Commun.">
        <title>Thousands of microbial genomes shed light on interconnected biogeochemical processes in an aquifer system.</title>
        <authorList>
            <person name="Anantharaman K."/>
            <person name="Brown C.T."/>
            <person name="Hug L.A."/>
            <person name="Sharon I."/>
            <person name="Castelle C.J."/>
            <person name="Probst A.J."/>
            <person name="Thomas B.C."/>
            <person name="Singh A."/>
            <person name="Wilkins M.J."/>
            <person name="Karaoz U."/>
            <person name="Brodie E.L."/>
            <person name="Williams K.H."/>
            <person name="Hubbard S.S."/>
            <person name="Banfield J.F."/>
        </authorList>
    </citation>
    <scope>NUCLEOTIDE SEQUENCE [LARGE SCALE GENOMIC DNA]</scope>
</reference>
<evidence type="ECO:0000313" key="1">
    <source>
        <dbReference type="EMBL" id="OGH58877.1"/>
    </source>
</evidence>
<proteinExistence type="predicted"/>
<dbReference type="Proteomes" id="UP000177067">
    <property type="component" value="Unassembled WGS sequence"/>
</dbReference>
<dbReference type="EMBL" id="MFPS01000008">
    <property type="protein sequence ID" value="OGH58877.1"/>
    <property type="molecule type" value="Genomic_DNA"/>
</dbReference>
<dbReference type="AlphaFoldDB" id="A0A1F6LHK1"/>
<evidence type="ECO:0000313" key="2">
    <source>
        <dbReference type="Proteomes" id="UP000177067"/>
    </source>
</evidence>
<comment type="caution">
    <text evidence="1">The sequence shown here is derived from an EMBL/GenBank/DDBJ whole genome shotgun (WGS) entry which is preliminary data.</text>
</comment>
<gene>
    <name evidence="1" type="ORF">A2725_03970</name>
</gene>